<feature type="chain" id="PRO_5047481327" description="Glycosyl hydrolase family 13 catalytic domain-containing protein" evidence="3">
    <location>
        <begin position="20"/>
        <end position="849"/>
    </location>
</feature>
<dbReference type="InterPro" id="IPR006046">
    <property type="entry name" value="Alpha_amylase"/>
</dbReference>
<organism evidence="5 6">
    <name type="scientific">Hymenobacter fastidiosus</name>
    <dbReference type="NCBI Taxonomy" id="486264"/>
    <lineage>
        <taxon>Bacteria</taxon>
        <taxon>Pseudomonadati</taxon>
        <taxon>Bacteroidota</taxon>
        <taxon>Cytophagia</taxon>
        <taxon>Cytophagales</taxon>
        <taxon>Hymenobacteraceae</taxon>
        <taxon>Hymenobacter</taxon>
    </lineage>
</organism>
<dbReference type="InterPro" id="IPR054409">
    <property type="entry name" value="X25_BaPul-like"/>
</dbReference>
<accession>A0ABP7R8P7</accession>
<feature type="domain" description="Glycosyl hydrolase family 13 catalytic" evidence="4">
    <location>
        <begin position="267"/>
        <end position="653"/>
    </location>
</feature>
<dbReference type="PRINTS" id="PR00110">
    <property type="entry name" value="ALPHAAMYLASE"/>
</dbReference>
<dbReference type="SMART" id="SM00642">
    <property type="entry name" value="Aamy"/>
    <property type="match status" value="1"/>
</dbReference>
<feature type="signal peptide" evidence="3">
    <location>
        <begin position="1"/>
        <end position="19"/>
    </location>
</feature>
<reference evidence="6" key="1">
    <citation type="journal article" date="2019" name="Int. J. Syst. Evol. Microbiol.">
        <title>The Global Catalogue of Microorganisms (GCM) 10K type strain sequencing project: providing services to taxonomists for standard genome sequencing and annotation.</title>
        <authorList>
            <consortium name="The Broad Institute Genomics Platform"/>
            <consortium name="The Broad Institute Genome Sequencing Center for Infectious Disease"/>
            <person name="Wu L."/>
            <person name="Ma J."/>
        </authorList>
    </citation>
    <scope>NUCLEOTIDE SEQUENCE [LARGE SCALE GENOMIC DNA]</scope>
    <source>
        <strain evidence="6">JCM 17224</strain>
    </source>
</reference>
<dbReference type="Proteomes" id="UP001500567">
    <property type="component" value="Unassembled WGS sequence"/>
</dbReference>
<keyword evidence="3" id="KW-0732">Signal</keyword>
<dbReference type="Gene3D" id="3.20.20.80">
    <property type="entry name" value="Glycosidases"/>
    <property type="match status" value="1"/>
</dbReference>
<sequence>MKHLFLFFLFLASGIGASATQLTFRVDMSQQTVAPAGVRVAGNFQNAAGFGGDWNPATTLLTDPDNDRIYELTVTVPAGTYLYKFVNGNSWPGAEIVPAECGLNDGGGNVNRQVTLGAANRRLPAVSFGGCLTQVVFSVNMRGQTVSRDGVHVVGNFQALAGYGANWDPTSIALSDTNGDEIYEVTVALPAPGRFQYTFVNGSRLTAAEAVPAACGTDDGTGQLTRVVEALAAVTTVPTTCFGTCDVCGPSLTGYPTHWWNDAVFYEVFVRSFYDTNADGKGDFAGLTAKLDYLNDGNPATTTDLGITALWLMPMMESPSYHGYDVTNYKATEADYGTMAGFEAFLAAAHARGIKVIIDLVLNHSSSQHPWFTQALSSPTNTYRDWYRWSATNPGPGWYLRNGSYYYGYFWSEMPDLNWRNPQLKAAMWDATRFWLKKGVDGYRLDAVKYLVENGSTIENTPETMSLLEEFHDTVRAVNPNAFTVGEAWGPTPTVVPYVLNQRLDACFEFDLASAILSAVSSGSATGLRNQLTLINNTYPRLQYATFLTNHDQNRALGVLGGNMARMKQAAALYLTMPGVPFLYYGEEVGMLGAGPDEDKRKPMQWTAGSQAGFTTGSPWRAVNGNYAQFNVATMQADPNSLLSHYKKLIALRMAQPALRKGYLLPVTGAAASIVSYARVYEREAVVVVANLSSTAAANPALSLAVSSLPAGTYQVTERYSGQAAGQVTLDGQGGFSGWTTPLPALAANQTWLLHLTPTMPTPTAAAAGLTSFSLYPNPTASLVRLELPKALPSSVQLKVYDLSGRLLHTTSFAGRSHTLDTSPWANGTYFLRVQTSQGVSMQRLVVAH</sequence>
<keyword evidence="6" id="KW-1185">Reference proteome</keyword>
<gene>
    <name evidence="5" type="ORF">GCM10022408_00090</name>
</gene>
<dbReference type="InterPro" id="IPR013783">
    <property type="entry name" value="Ig-like_fold"/>
</dbReference>
<dbReference type="InterPro" id="IPR017853">
    <property type="entry name" value="GH"/>
</dbReference>
<dbReference type="Gene3D" id="2.60.40.10">
    <property type="entry name" value="Immunoglobulins"/>
    <property type="match status" value="2"/>
</dbReference>
<comment type="similarity">
    <text evidence="1 2">Belongs to the glycosyl hydrolase 13 family.</text>
</comment>
<evidence type="ECO:0000256" key="1">
    <source>
        <dbReference type="ARBA" id="ARBA00008061"/>
    </source>
</evidence>
<dbReference type="InterPro" id="IPR014756">
    <property type="entry name" value="Ig_E-set"/>
</dbReference>
<dbReference type="PANTHER" id="PTHR10357:SF179">
    <property type="entry name" value="NEUTRAL AND BASIC AMINO ACID TRANSPORT PROTEIN RBAT"/>
    <property type="match status" value="1"/>
</dbReference>
<dbReference type="CDD" id="cd11316">
    <property type="entry name" value="AmyAc_bac2_AmyA"/>
    <property type="match status" value="1"/>
</dbReference>
<dbReference type="InterPro" id="IPR006047">
    <property type="entry name" value="GH13_cat_dom"/>
</dbReference>
<dbReference type="RefSeq" id="WP_345070129.1">
    <property type="nucleotide sequence ID" value="NZ_BAABDJ010000001.1"/>
</dbReference>
<dbReference type="Pfam" id="PF00128">
    <property type="entry name" value="Alpha-amylase"/>
    <property type="match status" value="1"/>
</dbReference>
<name>A0ABP7R8P7_9BACT</name>
<dbReference type="PANTHER" id="PTHR10357">
    <property type="entry name" value="ALPHA-AMYLASE FAMILY MEMBER"/>
    <property type="match status" value="1"/>
</dbReference>
<dbReference type="SUPFAM" id="SSF51445">
    <property type="entry name" value="(Trans)glycosidases"/>
    <property type="match status" value="1"/>
</dbReference>
<dbReference type="InterPro" id="IPR026444">
    <property type="entry name" value="Secre_tail"/>
</dbReference>
<comment type="caution">
    <text evidence="5">The sequence shown here is derived from an EMBL/GenBank/DDBJ whole genome shotgun (WGS) entry which is preliminary data.</text>
</comment>
<dbReference type="Pfam" id="PF22058">
    <property type="entry name" value="X25_BaPul_like"/>
    <property type="match status" value="1"/>
</dbReference>
<evidence type="ECO:0000313" key="5">
    <source>
        <dbReference type="EMBL" id="GAA3993974.1"/>
    </source>
</evidence>
<protein>
    <recommendedName>
        <fullName evidence="4">Glycosyl hydrolase family 13 catalytic domain-containing protein</fullName>
    </recommendedName>
</protein>
<evidence type="ECO:0000259" key="4">
    <source>
        <dbReference type="SMART" id="SM00642"/>
    </source>
</evidence>
<dbReference type="SUPFAM" id="SSF49452">
    <property type="entry name" value="Starch-binding domain-like"/>
    <property type="match status" value="1"/>
</dbReference>
<proteinExistence type="inferred from homology"/>
<dbReference type="NCBIfam" id="TIGR04183">
    <property type="entry name" value="Por_Secre_tail"/>
    <property type="match status" value="1"/>
</dbReference>
<dbReference type="InterPro" id="IPR013784">
    <property type="entry name" value="Carb-bd-like_fold"/>
</dbReference>
<dbReference type="SUPFAM" id="SSF81296">
    <property type="entry name" value="E set domains"/>
    <property type="match status" value="1"/>
</dbReference>
<dbReference type="InterPro" id="IPR045857">
    <property type="entry name" value="O16G_dom_2"/>
</dbReference>
<evidence type="ECO:0000313" key="6">
    <source>
        <dbReference type="Proteomes" id="UP001500567"/>
    </source>
</evidence>
<evidence type="ECO:0000256" key="3">
    <source>
        <dbReference type="SAM" id="SignalP"/>
    </source>
</evidence>
<dbReference type="Gene3D" id="3.90.400.10">
    <property type="entry name" value="Oligo-1,6-glucosidase, Domain 2"/>
    <property type="match status" value="1"/>
</dbReference>
<dbReference type="Pfam" id="PF18962">
    <property type="entry name" value="Por_Secre_tail"/>
    <property type="match status" value="1"/>
</dbReference>
<dbReference type="EMBL" id="BAABDJ010000001">
    <property type="protein sequence ID" value="GAA3993974.1"/>
    <property type="molecule type" value="Genomic_DNA"/>
</dbReference>
<evidence type="ECO:0000256" key="2">
    <source>
        <dbReference type="RuleBase" id="RU003615"/>
    </source>
</evidence>